<proteinExistence type="predicted"/>
<dbReference type="Proteomes" id="UP000176389">
    <property type="component" value="Unassembled WGS sequence"/>
</dbReference>
<dbReference type="EMBL" id="MHCS01000045">
    <property type="protein sequence ID" value="OGY25498.1"/>
    <property type="molecule type" value="Genomic_DNA"/>
</dbReference>
<sequence length="243" mass="27976">MLLSPELDRRLGENKDLLQNSALLLVRRLIVEEKRLSPDEFARRVDTSPEKVSTWLLDTGSPGYQHSWKILEIAAEDFLPVEWIVRGDLLDEYNDKKRVPLLRRMIVKIGQRLTKDGESEEGGKKGVHLLVESGTLAFLELGSWPGLHRIWLHIRTLGEDYQIVSQRIGKDDRTVGGLWELHLPQRPMALNVGTIPVYLVGHDHTFTIRDVEEMIRWIGEGEKVDQSFIDQTQKNTWLREAVS</sequence>
<dbReference type="STRING" id="1802596.A2Z11_03665"/>
<dbReference type="AlphaFoldDB" id="A0A1G1WCS9"/>
<reference evidence="1 2" key="1">
    <citation type="journal article" date="2016" name="Nat. Commun.">
        <title>Thousands of microbial genomes shed light on interconnected biogeochemical processes in an aquifer system.</title>
        <authorList>
            <person name="Anantharaman K."/>
            <person name="Brown C.T."/>
            <person name="Hug L.A."/>
            <person name="Sharon I."/>
            <person name="Castelle C.J."/>
            <person name="Probst A.J."/>
            <person name="Thomas B.C."/>
            <person name="Singh A."/>
            <person name="Wilkins M.J."/>
            <person name="Karaoz U."/>
            <person name="Brodie E.L."/>
            <person name="Williams K.H."/>
            <person name="Hubbard S.S."/>
            <person name="Banfield J.F."/>
        </authorList>
    </citation>
    <scope>NUCLEOTIDE SEQUENCE [LARGE SCALE GENOMIC DNA]</scope>
</reference>
<comment type="caution">
    <text evidence="1">The sequence shown here is derived from an EMBL/GenBank/DDBJ whole genome shotgun (WGS) entry which is preliminary data.</text>
</comment>
<gene>
    <name evidence="1" type="ORF">A2Z11_03665</name>
</gene>
<evidence type="ECO:0000313" key="2">
    <source>
        <dbReference type="Proteomes" id="UP000176389"/>
    </source>
</evidence>
<organism evidence="1 2">
    <name type="scientific">Candidatus Woykebacteria bacterium RBG_16_43_9</name>
    <dbReference type="NCBI Taxonomy" id="1802596"/>
    <lineage>
        <taxon>Bacteria</taxon>
        <taxon>Candidatus Woykeibacteriota</taxon>
    </lineage>
</organism>
<evidence type="ECO:0000313" key="1">
    <source>
        <dbReference type="EMBL" id="OGY25498.1"/>
    </source>
</evidence>
<name>A0A1G1WCS9_9BACT</name>
<protein>
    <submittedName>
        <fullName evidence="1">Uncharacterized protein</fullName>
    </submittedName>
</protein>
<accession>A0A1G1WCS9</accession>